<dbReference type="EMBL" id="LJHD01000063">
    <property type="protein sequence ID" value="ONI45390.1"/>
    <property type="molecule type" value="Genomic_DNA"/>
</dbReference>
<name>A0ACC8XIC7_9FIRM</name>
<evidence type="ECO:0000313" key="2">
    <source>
        <dbReference type="Proteomes" id="UP000188637"/>
    </source>
</evidence>
<accession>A0ACC8XIC7</accession>
<evidence type="ECO:0000313" key="1">
    <source>
        <dbReference type="EMBL" id="ONI45390.1"/>
    </source>
</evidence>
<organism evidence="1 2">
    <name type="scientific">Candidatus Epulonipiscium fishelsonii</name>
    <dbReference type="NCBI Taxonomy" id="77094"/>
    <lineage>
        <taxon>Bacteria</taxon>
        <taxon>Bacillati</taxon>
        <taxon>Bacillota</taxon>
        <taxon>Clostridia</taxon>
        <taxon>Lachnospirales</taxon>
        <taxon>Lachnospiraceae</taxon>
        <taxon>Candidatus Epulonipiscium</taxon>
    </lineage>
</organism>
<reference evidence="1" key="1">
    <citation type="submission" date="2016-08" db="EMBL/GenBank/DDBJ databases">
        <authorList>
            <person name="Ngugi D.K."/>
            <person name="Miyake S."/>
            <person name="Stingl U."/>
        </authorList>
    </citation>
    <scope>NUCLEOTIDE SEQUENCE</scope>
    <source>
        <strain evidence="1">SCG-D08WGA-EpuloA1</strain>
    </source>
</reference>
<keyword evidence="2" id="KW-1185">Reference proteome</keyword>
<sequence length="433" mass="46222">MNEQKLYYGLPVWLIIVSILAVVIPTAMGLLPEDNMLAIISIMLAFGFVLYELGERLPIWNDYIGGGAVMAFFGAAAFEFYGIIPEKYAKAITFFYDDYGFQTLFISLLIVSAVLTVNRKQLLKAFSGYIPAILGGIAMAALFGVIGAMICGVEIDRVIAYYVLPIMGGGNGGGALPISEMWEQSTGKSKEEFYSVAFAILNIANNFAILGAVGLNILGNKFPKLTGNGELLKDPERYSLAEDHAPKPKIGLNDIGGGLLVTCAIYALSYTVSEFILPSIGPVSLHMYVYTVIFAAILNVTNIIPAEAKLGAKRLSEFFTKPLMCMCMCGIGIAFMDLADFIAALSWQNFLIAAMIVLGAIIGSGVVGMMVGFNFVESAITAGLCMANRGGSGDLQVLGAGKRMGLMSYAQISSRIGGAIILVLCSIIFGFMA</sequence>
<gene>
    <name evidence="1" type="ORF">AN640_04650</name>
</gene>
<dbReference type="Proteomes" id="UP000188637">
    <property type="component" value="Unassembled WGS sequence"/>
</dbReference>
<comment type="caution">
    <text evidence="1">The sequence shown here is derived from an EMBL/GenBank/DDBJ whole genome shotgun (WGS) entry which is preliminary data.</text>
</comment>
<proteinExistence type="predicted"/>
<protein>
    <submittedName>
        <fullName evidence="1">Uncharacterized protein</fullName>
    </submittedName>
</protein>